<feature type="compositionally biased region" description="Basic and acidic residues" evidence="5">
    <location>
        <begin position="1"/>
        <end position="28"/>
    </location>
</feature>
<name>A0A1D8S4J6_9EURY</name>
<dbReference type="Proteomes" id="UP000185608">
    <property type="component" value="Chromosome"/>
</dbReference>
<dbReference type="Gene3D" id="3.40.30.10">
    <property type="entry name" value="Glutaredoxin"/>
    <property type="match status" value="1"/>
</dbReference>
<protein>
    <submittedName>
        <fullName evidence="7">Thioredoxin domain protein</fullName>
    </submittedName>
</protein>
<dbReference type="GeneID" id="30417653"/>
<dbReference type="GO" id="GO:0015035">
    <property type="term" value="F:protein-disulfide reductase activity"/>
    <property type="evidence" value="ECO:0007669"/>
    <property type="project" value="InterPro"/>
</dbReference>
<dbReference type="EMBL" id="CP016070">
    <property type="protein sequence ID" value="AOW80273.1"/>
    <property type="molecule type" value="Genomic_DNA"/>
</dbReference>
<evidence type="ECO:0000259" key="6">
    <source>
        <dbReference type="PROSITE" id="PS51352"/>
    </source>
</evidence>
<keyword evidence="4" id="KW-0676">Redox-active center</keyword>
<keyword evidence="2" id="KW-0249">Electron transport</keyword>
<dbReference type="InterPro" id="IPR036249">
    <property type="entry name" value="Thioredoxin-like_sf"/>
</dbReference>
<evidence type="ECO:0000313" key="7">
    <source>
        <dbReference type="EMBL" id="AOW80273.1"/>
    </source>
</evidence>
<evidence type="ECO:0000256" key="5">
    <source>
        <dbReference type="SAM" id="MobiDB-lite"/>
    </source>
</evidence>
<reference evidence="10" key="2">
    <citation type="submission" date="2016-08" db="EMBL/GenBank/DDBJ databases">
        <title>Discovery of first anaerobic lithoheterotrophic haloarchae widely represented in hypersaline habitats.</title>
        <authorList>
            <person name="Sorokin D.Y."/>
            <person name="Kublanov I.V."/>
            <person name="Roman P."/>
            <person name="Sinninghe Damste J.S."/>
            <person name="Golyshin P.N."/>
            <person name="Rojo D."/>
            <person name="Ciordia S."/>
            <person name="Mena Md.C."/>
            <person name="Ferrer M."/>
            <person name="Smedile F."/>
            <person name="Messina E."/>
            <person name="La Cono V."/>
            <person name="Yakimov M.M."/>
        </authorList>
    </citation>
    <scope>NUCLEOTIDE SEQUENCE [LARGE SCALE GENOMIC DNA]</scope>
    <source>
        <strain evidence="10">HSR6</strain>
    </source>
</reference>
<reference evidence="8" key="3">
    <citation type="journal article" date="2017" name="ISME J.">
        <title>Discovery of anaerobic lithoheterotrophic haloarchaea, ubiquitous in hypersaline habitats.</title>
        <authorList>
            <person name="Sorokin D.Y."/>
            <person name="Messina E."/>
            <person name="Smedile F."/>
            <person name="Roman P."/>
            <person name="Damste J.S.S."/>
            <person name="Ciordia S."/>
            <person name="Mena M.C."/>
            <person name="Ferrer M."/>
            <person name="Golyshin P.N."/>
            <person name="Kublanov I.V."/>
            <person name="Samarov N.I."/>
            <person name="Toshchakov S.V."/>
            <person name="La Cono V."/>
            <person name="Yakimov M.M."/>
        </authorList>
    </citation>
    <scope>NUCLEOTIDE SEQUENCE</scope>
    <source>
        <strain evidence="8">HSR6</strain>
    </source>
</reference>
<evidence type="ECO:0000256" key="1">
    <source>
        <dbReference type="ARBA" id="ARBA00022448"/>
    </source>
</evidence>
<evidence type="ECO:0000256" key="2">
    <source>
        <dbReference type="ARBA" id="ARBA00022982"/>
    </source>
</evidence>
<dbReference type="GO" id="GO:0005737">
    <property type="term" value="C:cytoplasm"/>
    <property type="evidence" value="ECO:0007669"/>
    <property type="project" value="TreeGrafter"/>
</dbReference>
<feature type="region of interest" description="Disordered" evidence="5">
    <location>
        <begin position="1"/>
        <end position="44"/>
    </location>
</feature>
<evidence type="ECO:0000313" key="9">
    <source>
        <dbReference type="Proteomes" id="UP000185608"/>
    </source>
</evidence>
<evidence type="ECO:0000256" key="3">
    <source>
        <dbReference type="ARBA" id="ARBA00023157"/>
    </source>
</evidence>
<dbReference type="PATRIC" id="fig|1855411.3.peg.1092"/>
<dbReference type="RefSeq" id="WP_070364978.1">
    <property type="nucleotide sequence ID" value="NZ_CP016070.1"/>
</dbReference>
<dbReference type="FunFam" id="3.40.30.10:FF:000001">
    <property type="entry name" value="Thioredoxin"/>
    <property type="match status" value="1"/>
</dbReference>
<sequence>MSESSDKLESIREQKRAEIKSEMGENTDHTGATGDSPDEPIHIRSPDHFSEVLESHDVVLTDFHAEWCGPCKMLAPIVEELAAETDATMAKVDVDELQSLAQQHRVQGVPTMILFADGEVAERIVGVREKSDIRRLLEREGAA</sequence>
<dbReference type="NCBIfam" id="TIGR01068">
    <property type="entry name" value="thioredoxin"/>
    <property type="match status" value="1"/>
</dbReference>
<feature type="domain" description="Thioredoxin" evidence="6">
    <location>
        <begin position="17"/>
        <end position="142"/>
    </location>
</feature>
<reference evidence="7 9" key="1">
    <citation type="submission" date="2016-06" db="EMBL/GenBank/DDBJ databases">
        <title>Discovery of anaerobic lithoheterotrophic haloarchaeon capable of sulfur respiration by hydrogen and formate.</title>
        <authorList>
            <person name="Sorokin D.Y."/>
            <person name="Kublanov I.V."/>
            <person name="Roman P."/>
            <person name="Sinninghe Damste J.S."/>
            <person name="Golyshin P.N."/>
            <person name="Rojo D."/>
            <person name="Ciordia S."/>
            <person name="Mena Md.C."/>
            <person name="Ferrer M."/>
            <person name="Smedile F."/>
            <person name="Messina E."/>
            <person name="La Cono V."/>
            <person name="Yakimov M.M."/>
        </authorList>
    </citation>
    <scope>NUCLEOTIDE SEQUENCE [LARGE SCALE GENOMIC DNA]</scope>
    <source>
        <strain evidence="7 9">HTSR1</strain>
    </source>
</reference>
<accession>A0A1D8S4J6</accession>
<dbReference type="PANTHER" id="PTHR45663:SF11">
    <property type="entry name" value="GEO12009P1"/>
    <property type="match status" value="1"/>
</dbReference>
<dbReference type="PROSITE" id="PS51352">
    <property type="entry name" value="THIOREDOXIN_2"/>
    <property type="match status" value="1"/>
</dbReference>
<dbReference type="PRINTS" id="PR00421">
    <property type="entry name" value="THIOREDOXIN"/>
</dbReference>
<dbReference type="CDD" id="cd02947">
    <property type="entry name" value="TRX_family"/>
    <property type="match status" value="1"/>
</dbReference>
<dbReference type="EMBL" id="CP016804">
    <property type="protein sequence ID" value="APE95578.1"/>
    <property type="molecule type" value="Genomic_DNA"/>
</dbReference>
<evidence type="ECO:0000313" key="8">
    <source>
        <dbReference type="EMBL" id="APE95578.1"/>
    </source>
</evidence>
<gene>
    <name evidence="8" type="ORF">HSR6_1129</name>
    <name evidence="7" type="ORF">HTSR_1092</name>
</gene>
<dbReference type="PROSITE" id="PS00194">
    <property type="entry name" value="THIOREDOXIN_1"/>
    <property type="match status" value="1"/>
</dbReference>
<keyword evidence="10" id="KW-1185">Reference proteome</keyword>
<dbReference type="AlphaFoldDB" id="A0A1D8S4J6"/>
<dbReference type="InterPro" id="IPR005746">
    <property type="entry name" value="Thioredoxin"/>
</dbReference>
<evidence type="ECO:0000256" key="4">
    <source>
        <dbReference type="ARBA" id="ARBA00023284"/>
    </source>
</evidence>
<dbReference type="InterPro" id="IPR013766">
    <property type="entry name" value="Thioredoxin_domain"/>
</dbReference>
<dbReference type="Proteomes" id="UP000186165">
    <property type="component" value="Chromosome"/>
</dbReference>
<dbReference type="STRING" id="1873524.HSR6_1129"/>
<keyword evidence="1" id="KW-0813">Transport</keyword>
<dbReference type="InterPro" id="IPR017937">
    <property type="entry name" value="Thioredoxin_CS"/>
</dbReference>
<keyword evidence="3" id="KW-1015">Disulfide bond</keyword>
<proteinExistence type="predicted"/>
<organism evidence="7 9">
    <name type="scientific">Halodesulfurarchaeum formicicum</name>
    <dbReference type="NCBI Taxonomy" id="1873524"/>
    <lineage>
        <taxon>Archaea</taxon>
        <taxon>Methanobacteriati</taxon>
        <taxon>Methanobacteriota</taxon>
        <taxon>Stenosarchaea group</taxon>
        <taxon>Halobacteria</taxon>
        <taxon>Halobacteriales</taxon>
        <taxon>Halobacteriaceae</taxon>
        <taxon>Halodesulfurarchaeum</taxon>
    </lineage>
</organism>
<dbReference type="KEGG" id="halh:HTSR_1092"/>
<dbReference type="SUPFAM" id="SSF52833">
    <property type="entry name" value="Thioredoxin-like"/>
    <property type="match status" value="1"/>
</dbReference>
<dbReference type="Pfam" id="PF00085">
    <property type="entry name" value="Thioredoxin"/>
    <property type="match status" value="1"/>
</dbReference>
<evidence type="ECO:0000313" key="10">
    <source>
        <dbReference type="Proteomes" id="UP000186165"/>
    </source>
</evidence>
<dbReference type="KEGG" id="hhsr:HSR6_1129"/>
<dbReference type="PANTHER" id="PTHR45663">
    <property type="entry name" value="GEO12009P1"/>
    <property type="match status" value="1"/>
</dbReference>
<accession>A0A1J1ABR9</accession>